<keyword evidence="4" id="KW-0539">Nucleus</keyword>
<comment type="caution">
    <text evidence="9">The sequence shown here is derived from an EMBL/GenBank/DDBJ whole genome shotgun (WGS) entry which is preliminary data.</text>
</comment>
<evidence type="ECO:0000259" key="7">
    <source>
        <dbReference type="PROSITE" id="PS50020"/>
    </source>
</evidence>
<reference evidence="9" key="1">
    <citation type="submission" date="2020-05" db="EMBL/GenBank/DDBJ databases">
        <title>Mycena genomes resolve the evolution of fungal bioluminescence.</title>
        <authorList>
            <person name="Tsai I.J."/>
        </authorList>
    </citation>
    <scope>NUCLEOTIDE SEQUENCE</scope>
    <source>
        <strain evidence="9">160909Yilan</strain>
    </source>
</reference>
<feature type="domain" description="WW" evidence="7">
    <location>
        <begin position="16"/>
        <end position="49"/>
    </location>
</feature>
<dbReference type="InterPro" id="IPR001841">
    <property type="entry name" value="Znf_RING"/>
</dbReference>
<dbReference type="PROSITE" id="PS01159">
    <property type="entry name" value="WW_DOMAIN_1"/>
    <property type="match status" value="1"/>
</dbReference>
<dbReference type="SMART" id="SM00456">
    <property type="entry name" value="WW"/>
    <property type="match status" value="3"/>
</dbReference>
<evidence type="ECO:0000256" key="2">
    <source>
        <dbReference type="ARBA" id="ARBA00004496"/>
    </source>
</evidence>
<dbReference type="GO" id="GO:0005737">
    <property type="term" value="C:cytoplasm"/>
    <property type="evidence" value="ECO:0007669"/>
    <property type="project" value="UniProtKB-SubCell"/>
</dbReference>
<dbReference type="PROSITE" id="PS50089">
    <property type="entry name" value="ZF_RING_2"/>
    <property type="match status" value="1"/>
</dbReference>
<dbReference type="SUPFAM" id="SSF51045">
    <property type="entry name" value="WW domain"/>
    <property type="match status" value="3"/>
</dbReference>
<evidence type="ECO:0000256" key="5">
    <source>
        <dbReference type="PROSITE-ProRule" id="PRU00175"/>
    </source>
</evidence>
<keyword evidence="3" id="KW-0963">Cytoplasm</keyword>
<dbReference type="GO" id="GO:0035329">
    <property type="term" value="P:hippo signaling"/>
    <property type="evidence" value="ECO:0007669"/>
    <property type="project" value="TreeGrafter"/>
</dbReference>
<dbReference type="OrthoDB" id="3045089at2759"/>
<protein>
    <submittedName>
        <fullName evidence="9">RING-finger domain-containing protein</fullName>
    </submittedName>
</protein>
<dbReference type="GO" id="GO:0045944">
    <property type="term" value="P:positive regulation of transcription by RNA polymerase II"/>
    <property type="evidence" value="ECO:0007669"/>
    <property type="project" value="TreeGrafter"/>
</dbReference>
<dbReference type="GO" id="GO:0008270">
    <property type="term" value="F:zinc ion binding"/>
    <property type="evidence" value="ECO:0007669"/>
    <property type="project" value="UniProtKB-KW"/>
</dbReference>
<dbReference type="CDD" id="cd00201">
    <property type="entry name" value="WW"/>
    <property type="match status" value="3"/>
</dbReference>
<proteinExistence type="predicted"/>
<dbReference type="Pfam" id="PF00397">
    <property type="entry name" value="WW"/>
    <property type="match status" value="3"/>
</dbReference>
<dbReference type="InterPro" id="IPR013083">
    <property type="entry name" value="Znf_RING/FYVE/PHD"/>
</dbReference>
<dbReference type="InterPro" id="IPR051583">
    <property type="entry name" value="YAP1"/>
</dbReference>
<dbReference type="InterPro" id="IPR036020">
    <property type="entry name" value="WW_dom_sf"/>
</dbReference>
<comment type="subcellular location">
    <subcellularLocation>
        <location evidence="2">Cytoplasm</location>
    </subcellularLocation>
    <subcellularLocation>
        <location evidence="1">Nucleus</location>
    </subcellularLocation>
</comment>
<accession>A0A8H6YNS9</accession>
<feature type="region of interest" description="Disordered" evidence="6">
    <location>
        <begin position="131"/>
        <end position="171"/>
    </location>
</feature>
<keyword evidence="5" id="KW-0479">Metal-binding</keyword>
<dbReference type="SMART" id="SM00184">
    <property type="entry name" value="RING"/>
    <property type="match status" value="1"/>
</dbReference>
<dbReference type="PROSITE" id="PS50020">
    <property type="entry name" value="WW_DOMAIN_2"/>
    <property type="match status" value="3"/>
</dbReference>
<dbReference type="GO" id="GO:0005634">
    <property type="term" value="C:nucleus"/>
    <property type="evidence" value="ECO:0007669"/>
    <property type="project" value="UniProtKB-SubCell"/>
</dbReference>
<dbReference type="SUPFAM" id="SSF57850">
    <property type="entry name" value="RING/U-box"/>
    <property type="match status" value="1"/>
</dbReference>
<feature type="region of interest" description="Disordered" evidence="6">
    <location>
        <begin position="71"/>
        <end position="111"/>
    </location>
</feature>
<dbReference type="PANTHER" id="PTHR17616:SF8">
    <property type="entry name" value="TRANSCRIPTIONAL COACTIVATOR YORKIE"/>
    <property type="match status" value="1"/>
</dbReference>
<dbReference type="Gene3D" id="2.20.70.10">
    <property type="match status" value="3"/>
</dbReference>
<keyword evidence="5" id="KW-0863">Zinc-finger</keyword>
<evidence type="ECO:0000313" key="9">
    <source>
        <dbReference type="EMBL" id="KAF7361250.1"/>
    </source>
</evidence>
<dbReference type="Gene3D" id="3.30.40.10">
    <property type="entry name" value="Zinc/RING finger domain, C3HC4 (zinc finger)"/>
    <property type="match status" value="1"/>
</dbReference>
<organism evidence="9 10">
    <name type="scientific">Mycena sanguinolenta</name>
    <dbReference type="NCBI Taxonomy" id="230812"/>
    <lineage>
        <taxon>Eukaryota</taxon>
        <taxon>Fungi</taxon>
        <taxon>Dikarya</taxon>
        <taxon>Basidiomycota</taxon>
        <taxon>Agaricomycotina</taxon>
        <taxon>Agaricomycetes</taxon>
        <taxon>Agaricomycetidae</taxon>
        <taxon>Agaricales</taxon>
        <taxon>Marasmiineae</taxon>
        <taxon>Mycenaceae</taxon>
        <taxon>Mycena</taxon>
    </lineage>
</organism>
<dbReference type="InterPro" id="IPR001202">
    <property type="entry name" value="WW_dom"/>
</dbReference>
<gene>
    <name evidence="9" type="ORF">MSAN_01157100</name>
</gene>
<dbReference type="EMBL" id="JACAZH010000008">
    <property type="protein sequence ID" value="KAF7361250.1"/>
    <property type="molecule type" value="Genomic_DNA"/>
</dbReference>
<evidence type="ECO:0000259" key="8">
    <source>
        <dbReference type="PROSITE" id="PS50089"/>
    </source>
</evidence>
<dbReference type="Proteomes" id="UP000623467">
    <property type="component" value="Unassembled WGS sequence"/>
</dbReference>
<dbReference type="GO" id="GO:0003713">
    <property type="term" value="F:transcription coactivator activity"/>
    <property type="evidence" value="ECO:0007669"/>
    <property type="project" value="TreeGrafter"/>
</dbReference>
<evidence type="ECO:0000256" key="4">
    <source>
        <dbReference type="ARBA" id="ARBA00023242"/>
    </source>
</evidence>
<keyword evidence="10" id="KW-1185">Reference proteome</keyword>
<evidence type="ECO:0000256" key="6">
    <source>
        <dbReference type="SAM" id="MobiDB-lite"/>
    </source>
</evidence>
<feature type="compositionally biased region" description="Basic and acidic residues" evidence="6">
    <location>
        <begin position="160"/>
        <end position="171"/>
    </location>
</feature>
<evidence type="ECO:0000256" key="1">
    <source>
        <dbReference type="ARBA" id="ARBA00004123"/>
    </source>
</evidence>
<evidence type="ECO:0000256" key="3">
    <source>
        <dbReference type="ARBA" id="ARBA00022490"/>
    </source>
</evidence>
<dbReference type="Pfam" id="PF13920">
    <property type="entry name" value="zf-C3HC4_3"/>
    <property type="match status" value="1"/>
</dbReference>
<evidence type="ECO:0000313" key="10">
    <source>
        <dbReference type="Proteomes" id="UP000623467"/>
    </source>
</evidence>
<feature type="domain" description="WW" evidence="7">
    <location>
        <begin position="104"/>
        <end position="137"/>
    </location>
</feature>
<feature type="domain" description="WW" evidence="7">
    <location>
        <begin position="54"/>
        <end position="87"/>
    </location>
</feature>
<name>A0A8H6YNS9_9AGAR</name>
<feature type="domain" description="RING-type" evidence="8">
    <location>
        <begin position="176"/>
        <end position="215"/>
    </location>
</feature>
<dbReference type="PANTHER" id="PTHR17616">
    <property type="entry name" value="YES-ASSOCIATED PROTEIN YAP1 FAMILY MEMBER"/>
    <property type="match status" value="1"/>
</dbReference>
<sequence>MPAQNNLIYSDEVQYGPLPPGWSRRIDPTGRLYFVDHNTRTTSWIRPTSAAPDVHLPDGWEERYTPSGRRYYADHNTRTTSWDAPRASDRAGGRASQRQPQSDAPLPPGWEMRRTSMDRVYFVDHNTRRTTWDAPRDGGSLASVDVEPPSPRRAPAAAEQEQHRPPSRSERNTGLCVICQDEEATMAGVDCGHLAMCRECSDQIMRGSRECPLCRTRIARLIRIFRS</sequence>
<keyword evidence="5" id="KW-0862">Zinc</keyword>
<dbReference type="AlphaFoldDB" id="A0A8H6YNS9"/>